<keyword evidence="8" id="KW-0511">Multifunctional enzyme</keyword>
<evidence type="ECO:0000256" key="5">
    <source>
        <dbReference type="ARBA" id="ARBA00023027"/>
    </source>
</evidence>
<keyword evidence="5" id="KW-0520">NAD</keyword>
<dbReference type="Pfam" id="PF02737">
    <property type="entry name" value="3HCDH_N"/>
    <property type="match status" value="1"/>
</dbReference>
<dbReference type="SUPFAM" id="SSF48179">
    <property type="entry name" value="6-phosphogluconate dehydrogenase C-terminal domain-like"/>
    <property type="match status" value="2"/>
</dbReference>
<dbReference type="PANTHER" id="PTHR43612:SF3">
    <property type="entry name" value="TRIFUNCTIONAL ENZYME SUBUNIT ALPHA, MITOCHONDRIAL"/>
    <property type="match status" value="1"/>
</dbReference>
<evidence type="ECO:0000259" key="9">
    <source>
        <dbReference type="Pfam" id="PF00725"/>
    </source>
</evidence>
<dbReference type="AlphaFoldDB" id="A0A6J7GKG0"/>
<dbReference type="InterPro" id="IPR008927">
    <property type="entry name" value="6-PGluconate_DH-like_C_sf"/>
</dbReference>
<dbReference type="PANTHER" id="PTHR43612">
    <property type="entry name" value="TRIFUNCTIONAL ENZYME SUBUNIT ALPHA"/>
    <property type="match status" value="1"/>
</dbReference>
<comment type="similarity">
    <text evidence="2">In the central section; belongs to the 3-hydroxyacyl-CoA dehydrogenase family.</text>
</comment>
<dbReference type="GO" id="GO:0070403">
    <property type="term" value="F:NAD+ binding"/>
    <property type="evidence" value="ECO:0007669"/>
    <property type="project" value="InterPro"/>
</dbReference>
<keyword evidence="3" id="KW-0276">Fatty acid metabolism</keyword>
<dbReference type="GO" id="GO:0016509">
    <property type="term" value="F:long-chain (3S)-3-hydroxyacyl-CoA dehydrogenase (NAD+) activity"/>
    <property type="evidence" value="ECO:0007669"/>
    <property type="project" value="TreeGrafter"/>
</dbReference>
<dbReference type="EMBL" id="CAFBMR010000015">
    <property type="protein sequence ID" value="CAB4908472.1"/>
    <property type="molecule type" value="Genomic_DNA"/>
</dbReference>
<proteinExistence type="inferred from homology"/>
<dbReference type="Pfam" id="PF00725">
    <property type="entry name" value="3HCDH"/>
    <property type="match status" value="1"/>
</dbReference>
<dbReference type="InterPro" id="IPR036291">
    <property type="entry name" value="NAD(P)-bd_dom_sf"/>
</dbReference>
<comment type="pathway">
    <text evidence="1">Lipid metabolism; fatty acid beta-oxidation.</text>
</comment>
<keyword evidence="6" id="KW-0443">Lipid metabolism</keyword>
<evidence type="ECO:0000313" key="11">
    <source>
        <dbReference type="EMBL" id="CAB4908472.1"/>
    </source>
</evidence>
<dbReference type="InterPro" id="IPR006176">
    <property type="entry name" value="3-OHacyl-CoA_DH_NAD-bd"/>
</dbReference>
<organism evidence="11">
    <name type="scientific">freshwater metagenome</name>
    <dbReference type="NCBI Taxonomy" id="449393"/>
    <lineage>
        <taxon>unclassified sequences</taxon>
        <taxon>metagenomes</taxon>
        <taxon>ecological metagenomes</taxon>
    </lineage>
</organism>
<dbReference type="CDD" id="cd06558">
    <property type="entry name" value="crotonase-like"/>
    <property type="match status" value="1"/>
</dbReference>
<name>A0A6J7GKG0_9ZZZZ</name>
<gene>
    <name evidence="11" type="ORF">UFOPK3610_00614</name>
</gene>
<evidence type="ECO:0000256" key="3">
    <source>
        <dbReference type="ARBA" id="ARBA00022832"/>
    </source>
</evidence>
<accession>A0A6J7GKG0</accession>
<evidence type="ECO:0000256" key="7">
    <source>
        <dbReference type="ARBA" id="ARBA00023239"/>
    </source>
</evidence>
<dbReference type="SUPFAM" id="SSF52096">
    <property type="entry name" value="ClpP/crotonase"/>
    <property type="match status" value="1"/>
</dbReference>
<dbReference type="Gene3D" id="3.90.226.10">
    <property type="entry name" value="2-enoyl-CoA Hydratase, Chain A, domain 1"/>
    <property type="match status" value="1"/>
</dbReference>
<dbReference type="InterPro" id="IPR006108">
    <property type="entry name" value="3HC_DH_C"/>
</dbReference>
<dbReference type="SUPFAM" id="SSF51735">
    <property type="entry name" value="NAD(P)-binding Rossmann-fold domains"/>
    <property type="match status" value="1"/>
</dbReference>
<dbReference type="Pfam" id="PF00378">
    <property type="entry name" value="ECH_1"/>
    <property type="match status" value="1"/>
</dbReference>
<dbReference type="UniPathway" id="UPA00659"/>
<evidence type="ECO:0000256" key="1">
    <source>
        <dbReference type="ARBA" id="ARBA00005005"/>
    </source>
</evidence>
<evidence type="ECO:0000256" key="2">
    <source>
        <dbReference type="ARBA" id="ARBA00007005"/>
    </source>
</evidence>
<evidence type="ECO:0000256" key="6">
    <source>
        <dbReference type="ARBA" id="ARBA00023098"/>
    </source>
</evidence>
<dbReference type="InterPro" id="IPR001753">
    <property type="entry name" value="Enoyl-CoA_hydra/iso"/>
</dbReference>
<dbReference type="Gene3D" id="3.40.50.720">
    <property type="entry name" value="NAD(P)-binding Rossmann-like Domain"/>
    <property type="match status" value="1"/>
</dbReference>
<dbReference type="GO" id="GO:0004300">
    <property type="term" value="F:enoyl-CoA hydratase activity"/>
    <property type="evidence" value="ECO:0007669"/>
    <property type="project" value="TreeGrafter"/>
</dbReference>
<feature type="domain" description="3-hydroxyacyl-CoA dehydrogenase NAD binding" evidence="10">
    <location>
        <begin position="321"/>
        <end position="498"/>
    </location>
</feature>
<dbReference type="FunFam" id="3.40.50.720:FF:000009">
    <property type="entry name" value="Fatty oxidation complex, alpha subunit"/>
    <property type="match status" value="1"/>
</dbReference>
<reference evidence="11" key="1">
    <citation type="submission" date="2020-05" db="EMBL/GenBank/DDBJ databases">
        <authorList>
            <person name="Chiriac C."/>
            <person name="Salcher M."/>
            <person name="Ghai R."/>
            <person name="Kavagutti S V."/>
        </authorList>
    </citation>
    <scope>NUCLEOTIDE SEQUENCE</scope>
</reference>
<dbReference type="InterPro" id="IPR029045">
    <property type="entry name" value="ClpP/crotonase-like_dom_sf"/>
</dbReference>
<evidence type="ECO:0000256" key="4">
    <source>
        <dbReference type="ARBA" id="ARBA00023002"/>
    </source>
</evidence>
<dbReference type="InterPro" id="IPR050136">
    <property type="entry name" value="FA_oxidation_alpha_subunit"/>
</dbReference>
<dbReference type="FunFam" id="1.10.1040.50:FF:000005">
    <property type="entry name" value="Probable 3-hydroxyacyl-CoA dehydrogenase"/>
    <property type="match status" value="1"/>
</dbReference>
<dbReference type="GO" id="GO:0006635">
    <property type="term" value="P:fatty acid beta-oxidation"/>
    <property type="evidence" value="ECO:0007669"/>
    <property type="project" value="UniProtKB-UniPathway"/>
</dbReference>
<dbReference type="FunFam" id="3.90.226.10:FF:000047">
    <property type="entry name" value="Probable 3-hydroxyacyl-CoA dehydrogenase"/>
    <property type="match status" value="1"/>
</dbReference>
<dbReference type="Gene3D" id="1.10.1040.50">
    <property type="match status" value="1"/>
</dbReference>
<feature type="domain" description="3-hydroxyacyl-CoA dehydrogenase C-terminal" evidence="9">
    <location>
        <begin position="501"/>
        <end position="601"/>
    </location>
</feature>
<keyword evidence="7" id="KW-0456">Lyase</keyword>
<sequence>MSTNMIRWDLTDGVVVLTMDDPDGGANTIHQKFLDSLGETVDRLEAEKDSYSGVIITSAKKTFLAGADLAMIIKASPADGPVIKALLDQLKAQMRRIETLGKPVVAAINGAALGGGLELALACHHRVALNAKGSEIGLPEVTLGLLPGGGGVVRTTRMFGLQKALMEVLLQGQRRKPAEALAVGLVDEIAESPEAMHEAARAWISSNPAPSQPWDVKGYKMPGGTPSSPSLAQFLPAFPANLRKQTKGAPMPAPLNIMAAAVEGAQVDIATAEKIETELFVELATGQVSSNMIQAFFFDLQHITKGGARPAGFEQYRAKKILILGAGMMGAGIAYVCARAGMDVVLRDTSLEAAEKGKAYSTGLLDKAVSRGKMTAEAREEILGRIHPTVDAADAQGADLLIEAVFENPDLKKQVYNEVEKYLAPDALLGSNTSTLPITDLATGVTRPADFIGLHFFSPVDKMPLLEIVVGEKTSDATIAKAIDIALQIKKTPIVVNDSRGFFTSRVIMTFMGEAVALLAEGVPAPSIEQAALQSGYPTGPLALFDEISILLGQRIYAETRRGAEAAGKPLGAHPAFDVVNYMVDDAGRGGRGAGAGFYDYADGKRLGLWDGLVTKFGGSNSGMSFDDVKERMLFAEVLESVRCYEEGVLRSVPEANIGSIFGIGFPPWSGGVLQFVNGYSGGIAGFVARAHELAVRYGERFEPTAGLVAMASEGRRFE</sequence>
<protein>
    <submittedName>
        <fullName evidence="11">Unannotated protein</fullName>
    </submittedName>
</protein>
<evidence type="ECO:0000259" key="10">
    <source>
        <dbReference type="Pfam" id="PF02737"/>
    </source>
</evidence>
<keyword evidence="4" id="KW-0560">Oxidoreductase</keyword>
<evidence type="ECO:0000256" key="8">
    <source>
        <dbReference type="ARBA" id="ARBA00023268"/>
    </source>
</evidence>